<dbReference type="SMART" id="SM01005">
    <property type="entry name" value="Ala_racemase_C"/>
    <property type="match status" value="1"/>
</dbReference>
<gene>
    <name evidence="5" type="ORF">MNBD_GAMMA06-694</name>
</gene>
<evidence type="ECO:0000256" key="3">
    <source>
        <dbReference type="ARBA" id="ARBA00023235"/>
    </source>
</evidence>
<dbReference type="PANTHER" id="PTHR30511:SF0">
    <property type="entry name" value="ALANINE RACEMASE, CATABOLIC-RELATED"/>
    <property type="match status" value="1"/>
</dbReference>
<dbReference type="InterPro" id="IPR029066">
    <property type="entry name" value="PLP-binding_barrel"/>
</dbReference>
<dbReference type="GO" id="GO:0030170">
    <property type="term" value="F:pyridoxal phosphate binding"/>
    <property type="evidence" value="ECO:0007669"/>
    <property type="project" value="TreeGrafter"/>
</dbReference>
<dbReference type="InterPro" id="IPR020622">
    <property type="entry name" value="Ala_racemase_pyridoxalP-BS"/>
</dbReference>
<dbReference type="PRINTS" id="PR00992">
    <property type="entry name" value="ALARACEMASE"/>
</dbReference>
<protein>
    <submittedName>
        <fullName evidence="5">Alanine racemase</fullName>
        <ecNumber evidence="5">5.1.1.1</ecNumber>
    </submittedName>
</protein>
<dbReference type="EC" id="5.1.1.1" evidence="5"/>
<dbReference type="GO" id="GO:0005829">
    <property type="term" value="C:cytosol"/>
    <property type="evidence" value="ECO:0007669"/>
    <property type="project" value="TreeGrafter"/>
</dbReference>
<dbReference type="InterPro" id="IPR009006">
    <property type="entry name" value="Ala_racemase/Decarboxylase_C"/>
</dbReference>
<dbReference type="PANTHER" id="PTHR30511">
    <property type="entry name" value="ALANINE RACEMASE"/>
    <property type="match status" value="1"/>
</dbReference>
<evidence type="ECO:0000256" key="2">
    <source>
        <dbReference type="ARBA" id="ARBA00022898"/>
    </source>
</evidence>
<dbReference type="Gene3D" id="3.20.20.10">
    <property type="entry name" value="Alanine racemase"/>
    <property type="match status" value="1"/>
</dbReference>
<dbReference type="CDD" id="cd06827">
    <property type="entry name" value="PLPDE_III_AR_proteobact"/>
    <property type="match status" value="1"/>
</dbReference>
<dbReference type="SUPFAM" id="SSF51419">
    <property type="entry name" value="PLP-binding barrel"/>
    <property type="match status" value="1"/>
</dbReference>
<dbReference type="InterPro" id="IPR011079">
    <property type="entry name" value="Ala_racemase_C"/>
</dbReference>
<proteinExistence type="inferred from homology"/>
<dbReference type="HAMAP" id="MF_01201">
    <property type="entry name" value="Ala_racemase"/>
    <property type="match status" value="1"/>
</dbReference>
<dbReference type="GO" id="GO:0030632">
    <property type="term" value="P:D-alanine biosynthetic process"/>
    <property type="evidence" value="ECO:0007669"/>
    <property type="project" value="TreeGrafter"/>
</dbReference>
<dbReference type="InterPro" id="IPR000821">
    <property type="entry name" value="Ala_racemase"/>
</dbReference>
<dbReference type="GO" id="GO:0008784">
    <property type="term" value="F:alanine racemase activity"/>
    <property type="evidence" value="ECO:0007669"/>
    <property type="project" value="UniProtKB-EC"/>
</dbReference>
<comment type="cofactor">
    <cofactor evidence="1">
        <name>pyridoxal 5'-phosphate</name>
        <dbReference type="ChEBI" id="CHEBI:597326"/>
    </cofactor>
</comment>
<reference evidence="5" key="1">
    <citation type="submission" date="2018-06" db="EMBL/GenBank/DDBJ databases">
        <authorList>
            <person name="Zhirakovskaya E."/>
        </authorList>
    </citation>
    <scope>NUCLEOTIDE SEQUENCE</scope>
</reference>
<dbReference type="Gene3D" id="2.40.37.10">
    <property type="entry name" value="Lyase, Ornithine Decarboxylase, Chain A, domain 1"/>
    <property type="match status" value="1"/>
</dbReference>
<dbReference type="InterPro" id="IPR001608">
    <property type="entry name" value="Ala_racemase_N"/>
</dbReference>
<dbReference type="AlphaFoldDB" id="A0A3B0WCJ3"/>
<evidence type="ECO:0000313" key="5">
    <source>
        <dbReference type="EMBL" id="VAW50140.1"/>
    </source>
</evidence>
<sequence>MSESQVSQRHVNQHHVNQRRVRLTLNPNALSHNLNRVREFAFNSQIMAVIKANAYGHGVLAAAKQLDAADMFAVAMPEEAFFLRAAGCKKPLLVLHGFSNLQQLEKFSALNISTVVHQHKQLDQLLNSKLSAPIDVWLKVDTGMHRLGISVEDVDAYFAQLNTSSSINEIYMMSHFANADNVDNLLNKSQLELFSKVNNSFKTRCSMANSAAIMRLPKSHFDVVRPGIMLYGSSPFSDVSVANLDLQAVMQFESELISIKQINAGEAIGYGNTYVTNKNLTMGIVAAGYGDGYPRHAKNGTPVWLNGHSCSLLGRVSMDSICIDLTGFAASIGDRVVLWGNELSVDEVAMASDSISYELLCNAGAAYFSK</sequence>
<dbReference type="SUPFAM" id="SSF50621">
    <property type="entry name" value="Alanine racemase C-terminal domain-like"/>
    <property type="match status" value="1"/>
</dbReference>
<dbReference type="Pfam" id="PF00842">
    <property type="entry name" value="Ala_racemase_C"/>
    <property type="match status" value="1"/>
</dbReference>
<dbReference type="FunFam" id="3.20.20.10:FF:000002">
    <property type="entry name" value="Alanine racemase"/>
    <property type="match status" value="1"/>
</dbReference>
<keyword evidence="2" id="KW-0663">Pyridoxal phosphate</keyword>
<feature type="domain" description="Alanine racemase C-terminal" evidence="4">
    <location>
        <begin position="249"/>
        <end position="368"/>
    </location>
</feature>
<dbReference type="EMBL" id="UOFD01000005">
    <property type="protein sequence ID" value="VAW50140.1"/>
    <property type="molecule type" value="Genomic_DNA"/>
</dbReference>
<organism evidence="5">
    <name type="scientific">hydrothermal vent metagenome</name>
    <dbReference type="NCBI Taxonomy" id="652676"/>
    <lineage>
        <taxon>unclassified sequences</taxon>
        <taxon>metagenomes</taxon>
        <taxon>ecological metagenomes</taxon>
    </lineage>
</organism>
<dbReference type="PROSITE" id="PS00395">
    <property type="entry name" value="ALANINE_RACEMASE"/>
    <property type="match status" value="1"/>
</dbReference>
<keyword evidence="3 5" id="KW-0413">Isomerase</keyword>
<accession>A0A3B0WCJ3</accession>
<dbReference type="Pfam" id="PF01168">
    <property type="entry name" value="Ala_racemase_N"/>
    <property type="match status" value="1"/>
</dbReference>
<name>A0A3B0WCJ3_9ZZZZ</name>
<dbReference type="NCBIfam" id="TIGR00492">
    <property type="entry name" value="alr"/>
    <property type="match status" value="1"/>
</dbReference>
<evidence type="ECO:0000256" key="1">
    <source>
        <dbReference type="ARBA" id="ARBA00001933"/>
    </source>
</evidence>
<evidence type="ECO:0000259" key="4">
    <source>
        <dbReference type="SMART" id="SM01005"/>
    </source>
</evidence>